<gene>
    <name evidence="2" type="ORF">GONAM_14_00450</name>
</gene>
<sequence length="75" mass="7718">MNTGPIRCLIDIGNGQFAPCAPGVVSHSPDDPGGGNDPASEPAQFEHTLVDTTPPAAEEEPAEEEPVESEPPAVK</sequence>
<evidence type="ECO:0000256" key="1">
    <source>
        <dbReference type="SAM" id="MobiDB-lite"/>
    </source>
</evidence>
<feature type="compositionally biased region" description="Acidic residues" evidence="1">
    <location>
        <begin position="57"/>
        <end position="68"/>
    </location>
</feature>
<reference evidence="2 3" key="1">
    <citation type="submission" date="2012-08" db="EMBL/GenBank/DDBJ databases">
        <title>Whole genome shotgun sequence of Gordonia namibiensis NBRC 108229.</title>
        <authorList>
            <person name="Isaki-Nakamura S."/>
            <person name="Hosoyama A."/>
            <person name="Tsuchikane K."/>
            <person name="Katsumata H."/>
            <person name="Baba S."/>
            <person name="Yamazaki S."/>
            <person name="Fujita N."/>
        </authorList>
    </citation>
    <scope>NUCLEOTIDE SEQUENCE [LARGE SCALE GENOMIC DNA]</scope>
    <source>
        <strain evidence="2 3">NBRC 108229</strain>
    </source>
</reference>
<proteinExistence type="predicted"/>
<organism evidence="2 3">
    <name type="scientific">Gordonia namibiensis NBRC 108229</name>
    <dbReference type="NCBI Taxonomy" id="1208314"/>
    <lineage>
        <taxon>Bacteria</taxon>
        <taxon>Bacillati</taxon>
        <taxon>Actinomycetota</taxon>
        <taxon>Actinomycetes</taxon>
        <taxon>Mycobacteriales</taxon>
        <taxon>Gordoniaceae</taxon>
        <taxon>Gordonia</taxon>
    </lineage>
</organism>
<name>K6WLA4_9ACTN</name>
<evidence type="ECO:0000313" key="3">
    <source>
        <dbReference type="Proteomes" id="UP000035058"/>
    </source>
</evidence>
<comment type="caution">
    <text evidence="2">The sequence shown here is derived from an EMBL/GenBank/DDBJ whole genome shotgun (WGS) entry which is preliminary data.</text>
</comment>
<accession>K6WLA4</accession>
<dbReference type="Proteomes" id="UP000035058">
    <property type="component" value="Unassembled WGS sequence"/>
</dbReference>
<evidence type="ECO:0000313" key="2">
    <source>
        <dbReference type="EMBL" id="GAC00186.1"/>
    </source>
</evidence>
<dbReference type="AlphaFoldDB" id="K6WLA4"/>
<feature type="region of interest" description="Disordered" evidence="1">
    <location>
        <begin position="17"/>
        <end position="75"/>
    </location>
</feature>
<keyword evidence="3" id="KW-1185">Reference proteome</keyword>
<dbReference type="RefSeq" id="WP_006866402.1">
    <property type="nucleotide sequence ID" value="NZ_BAHE01000014.1"/>
</dbReference>
<protein>
    <submittedName>
        <fullName evidence="2">Uncharacterized protein</fullName>
    </submittedName>
</protein>
<dbReference type="EMBL" id="BAHE01000014">
    <property type="protein sequence ID" value="GAC00186.1"/>
    <property type="molecule type" value="Genomic_DNA"/>
</dbReference>